<accession>A0A8V5GNU0</accession>
<sequence>MAGLRIHSVLVTGANRGIGLGLVQHFLGMPTPPQWVFAACRAPTGQRAQELQRLASKHRNLVIIPLEVTDPASIKAAAAQVGEHLGGSGLTLLINNAGMVILNALDNETMEDMTRVYTTNTIGPLLMGQVRPSPELSCPWAAPKTGGRGPASATQDEKLMELRAGAQELEPGGLGQWEEVEGCFSAGASIAYCSRIWSCVCATSMYIPVCCA</sequence>
<proteinExistence type="predicted"/>
<evidence type="ECO:0000313" key="1">
    <source>
        <dbReference type="Ensembl" id="ENSMUNP00000030735.1"/>
    </source>
</evidence>
<keyword evidence="2" id="KW-1185">Reference proteome</keyword>
<dbReference type="SUPFAM" id="SSF51735">
    <property type="entry name" value="NAD(P)-binding Rossmann-fold domains"/>
    <property type="match status" value="1"/>
</dbReference>
<reference evidence="1" key="2">
    <citation type="submission" date="2025-08" db="UniProtKB">
        <authorList>
            <consortium name="Ensembl"/>
        </authorList>
    </citation>
    <scope>IDENTIFICATION</scope>
</reference>
<protein>
    <submittedName>
        <fullName evidence="1">Uncharacterized protein</fullName>
    </submittedName>
</protein>
<name>A0A8V5GNU0_MELUD</name>
<evidence type="ECO:0000313" key="2">
    <source>
        <dbReference type="Proteomes" id="UP000694405"/>
    </source>
</evidence>
<dbReference type="PANTHER" id="PTHR43544:SF38">
    <property type="entry name" value="C-FACTOR-RELATED"/>
    <property type="match status" value="1"/>
</dbReference>
<dbReference type="InterPro" id="IPR051468">
    <property type="entry name" value="Fungal_SecMetab_SDRs"/>
</dbReference>
<reference evidence="1" key="1">
    <citation type="submission" date="2020-03" db="EMBL/GenBank/DDBJ databases">
        <title>Melopsittacus undulatus (budgerigar) genome, bMelUnd1, maternal haplotype with Z.</title>
        <authorList>
            <person name="Gedman G."/>
            <person name="Mountcastle J."/>
            <person name="Haase B."/>
            <person name="Formenti G."/>
            <person name="Wright T."/>
            <person name="Apodaca J."/>
            <person name="Pelan S."/>
            <person name="Chow W."/>
            <person name="Rhie A."/>
            <person name="Howe K."/>
            <person name="Fedrigo O."/>
            <person name="Jarvis E.D."/>
        </authorList>
    </citation>
    <scope>NUCLEOTIDE SEQUENCE [LARGE SCALE GENOMIC DNA]</scope>
</reference>
<dbReference type="Gene3D" id="3.40.50.720">
    <property type="entry name" value="NAD(P)-binding Rossmann-like Domain"/>
    <property type="match status" value="1"/>
</dbReference>
<dbReference type="Pfam" id="PF00106">
    <property type="entry name" value="adh_short"/>
    <property type="match status" value="1"/>
</dbReference>
<dbReference type="PANTHER" id="PTHR43544">
    <property type="entry name" value="SHORT-CHAIN DEHYDROGENASE/REDUCTASE"/>
    <property type="match status" value="1"/>
</dbReference>
<reference evidence="1" key="3">
    <citation type="submission" date="2025-09" db="UniProtKB">
        <authorList>
            <consortium name="Ensembl"/>
        </authorList>
    </citation>
    <scope>IDENTIFICATION</scope>
</reference>
<dbReference type="Proteomes" id="UP000694405">
    <property type="component" value="Chromosome Z"/>
</dbReference>
<dbReference type="Ensembl" id="ENSMUNT00000029449.1">
    <property type="protein sequence ID" value="ENSMUNP00000030735.1"/>
    <property type="gene ID" value="ENSMUNG00000021326.1"/>
</dbReference>
<dbReference type="GO" id="GO:0005737">
    <property type="term" value="C:cytoplasm"/>
    <property type="evidence" value="ECO:0007669"/>
    <property type="project" value="TreeGrafter"/>
</dbReference>
<dbReference type="InterPro" id="IPR036291">
    <property type="entry name" value="NAD(P)-bd_dom_sf"/>
</dbReference>
<dbReference type="InterPro" id="IPR002347">
    <property type="entry name" value="SDR_fam"/>
</dbReference>
<dbReference type="GO" id="GO:0016491">
    <property type="term" value="F:oxidoreductase activity"/>
    <property type="evidence" value="ECO:0007669"/>
    <property type="project" value="TreeGrafter"/>
</dbReference>
<dbReference type="PRINTS" id="PR00081">
    <property type="entry name" value="GDHRDH"/>
</dbReference>
<organism evidence="1 2">
    <name type="scientific">Melopsittacus undulatus</name>
    <name type="common">Budgerigar</name>
    <name type="synonym">Psittacus undulatus</name>
    <dbReference type="NCBI Taxonomy" id="13146"/>
    <lineage>
        <taxon>Eukaryota</taxon>
        <taxon>Metazoa</taxon>
        <taxon>Chordata</taxon>
        <taxon>Craniata</taxon>
        <taxon>Vertebrata</taxon>
        <taxon>Euteleostomi</taxon>
        <taxon>Archelosauria</taxon>
        <taxon>Archosauria</taxon>
        <taxon>Dinosauria</taxon>
        <taxon>Saurischia</taxon>
        <taxon>Theropoda</taxon>
        <taxon>Coelurosauria</taxon>
        <taxon>Aves</taxon>
        <taxon>Neognathae</taxon>
        <taxon>Neoaves</taxon>
        <taxon>Telluraves</taxon>
        <taxon>Australaves</taxon>
        <taxon>Psittaciformes</taxon>
        <taxon>Psittaculidae</taxon>
        <taxon>Melopsittacus</taxon>
    </lineage>
</organism>
<dbReference type="AlphaFoldDB" id="A0A8V5GNU0"/>